<dbReference type="Proteomes" id="UP000037507">
    <property type="component" value="Unassembled WGS sequence"/>
</dbReference>
<dbReference type="Gene3D" id="3.40.50.2000">
    <property type="entry name" value="Glycogen Phosphorylase B"/>
    <property type="match status" value="1"/>
</dbReference>
<dbReference type="Pfam" id="PF07719">
    <property type="entry name" value="TPR_2"/>
    <property type="match status" value="1"/>
</dbReference>
<sequence>MSPQEQALRQLLTHAQQAMNAGRWLQAHQGFYQALQSGSQSPQVHHNLGLCELALGRHDAALRHAQQALNLSPSLWQSRMVQGKALKALKQPEAADAAFAQLLQTQPDNGEALLARADLAINVFGLPLQAMQWVRPLLQSPEHGEDAQLTLLMASVYDRDSTAQVLSDAVKAFSRRHLRLPEGVLTTQTITPQERKPGPGGLRPRVALLSPHFSASPVYFLTIAGWRHVAKGSDIVVFNRGYQSDWATEQFKDLATEWVDVQTLSAEALAQRIHQADIDVLFDLGGWMDPMGLKALSAKPAREMFKWVGGQSLTTGLETFDGWIGDEWQSPKRFQHLYTEPLVNIPGGYATYTPPPYMPSVPQHKHSTPVIFSNPAKLSRGFLAWLAKLPGPKRFVHHQFRFERTRQKVLQALGTAGVEFICPASHREALEILGRHEWMIDTFPYSSGLTAREAAAMGMKVKVFAGELFCERHSLHLQN</sequence>
<name>A0A2T7U919_9BURK</name>
<comment type="caution">
    <text evidence="7">The sequence shown here is derived from an EMBL/GenBank/DDBJ whole genome shotgun (WGS) entry which is preliminary data.</text>
</comment>
<gene>
    <name evidence="7" type="ORF">H663_018940</name>
</gene>
<reference evidence="7" key="1">
    <citation type="submission" date="2017-04" db="EMBL/GenBank/DDBJ databases">
        <title>Unexpected and diverse lifestyles within the genus Limnohabitans.</title>
        <authorList>
            <person name="Kasalicky V."/>
            <person name="Mehrshad M."/>
            <person name="Andrei S.-A."/>
            <person name="Salcher M."/>
            <person name="Kratochvilova H."/>
            <person name="Simek K."/>
            <person name="Ghai R."/>
        </authorList>
    </citation>
    <scope>NUCLEOTIDE SEQUENCE [LARGE SCALE GENOMIC DNA]</scope>
    <source>
        <strain evidence="7">II-D5</strain>
    </source>
</reference>
<dbReference type="Gene3D" id="1.25.40.10">
    <property type="entry name" value="Tetratricopeptide repeat domain"/>
    <property type="match status" value="1"/>
</dbReference>
<dbReference type="GO" id="GO:0016757">
    <property type="term" value="F:glycosyltransferase activity"/>
    <property type="evidence" value="ECO:0007669"/>
    <property type="project" value="UniProtKB-KW"/>
</dbReference>
<dbReference type="SMART" id="SM00028">
    <property type="entry name" value="TPR"/>
    <property type="match status" value="2"/>
</dbReference>
<protein>
    <submittedName>
        <fullName evidence="7">Uncharacterized protein</fullName>
    </submittedName>
</protein>
<organism evidence="7 8">
    <name type="scientific">Limnohabitans planktonicus II-D5</name>
    <dbReference type="NCBI Taxonomy" id="1293045"/>
    <lineage>
        <taxon>Bacteria</taxon>
        <taxon>Pseudomonadati</taxon>
        <taxon>Pseudomonadota</taxon>
        <taxon>Betaproteobacteria</taxon>
        <taxon>Burkholderiales</taxon>
        <taxon>Comamonadaceae</taxon>
        <taxon>Limnohabitans</taxon>
    </lineage>
</organism>
<comment type="pathway">
    <text evidence="1">Protein modification; protein glycosylation.</text>
</comment>
<evidence type="ECO:0000256" key="3">
    <source>
        <dbReference type="ARBA" id="ARBA00022679"/>
    </source>
</evidence>
<dbReference type="PANTHER" id="PTHR44835:SF1">
    <property type="entry name" value="PROTEIN O-GLCNAC TRANSFERASE"/>
    <property type="match status" value="1"/>
</dbReference>
<dbReference type="STRING" id="1293045.H663_03050"/>
<dbReference type="EMBL" id="LFYT02000039">
    <property type="protein sequence ID" value="PVE41131.1"/>
    <property type="molecule type" value="Genomic_DNA"/>
</dbReference>
<evidence type="ECO:0000256" key="1">
    <source>
        <dbReference type="ARBA" id="ARBA00004922"/>
    </source>
</evidence>
<keyword evidence="8" id="KW-1185">Reference proteome</keyword>
<dbReference type="PROSITE" id="PS50005">
    <property type="entry name" value="TPR"/>
    <property type="match status" value="1"/>
</dbReference>
<dbReference type="PANTHER" id="PTHR44835">
    <property type="entry name" value="UDP-N-ACETYLGLUCOSAMINE--PEPTIDE N-ACETYLGLUCOSAMINYLTRANSFERASE SPINDLY-RELATED"/>
    <property type="match status" value="1"/>
</dbReference>
<evidence type="ECO:0000256" key="4">
    <source>
        <dbReference type="ARBA" id="ARBA00022737"/>
    </source>
</evidence>
<proteinExistence type="predicted"/>
<dbReference type="InterPro" id="IPR051939">
    <property type="entry name" value="Glycosyltr_41/O-GlcNAc_trsf"/>
</dbReference>
<evidence type="ECO:0000256" key="2">
    <source>
        <dbReference type="ARBA" id="ARBA00022676"/>
    </source>
</evidence>
<dbReference type="RefSeq" id="WP_053169737.1">
    <property type="nucleotide sequence ID" value="NZ_LFYT02000039.1"/>
</dbReference>
<accession>A0A2T7U919</accession>
<evidence type="ECO:0000256" key="6">
    <source>
        <dbReference type="PROSITE-ProRule" id="PRU00339"/>
    </source>
</evidence>
<keyword evidence="2" id="KW-0328">Glycosyltransferase</keyword>
<dbReference type="AlphaFoldDB" id="A0A2T7U919"/>
<dbReference type="OrthoDB" id="255821at2"/>
<dbReference type="InterPro" id="IPR013105">
    <property type="entry name" value="TPR_2"/>
</dbReference>
<evidence type="ECO:0000256" key="5">
    <source>
        <dbReference type="ARBA" id="ARBA00022803"/>
    </source>
</evidence>
<dbReference type="InterPro" id="IPR019734">
    <property type="entry name" value="TPR_rpt"/>
</dbReference>
<keyword evidence="5 6" id="KW-0802">TPR repeat</keyword>
<dbReference type="InterPro" id="IPR011990">
    <property type="entry name" value="TPR-like_helical_dom_sf"/>
</dbReference>
<evidence type="ECO:0000313" key="8">
    <source>
        <dbReference type="Proteomes" id="UP000037507"/>
    </source>
</evidence>
<keyword evidence="4" id="KW-0677">Repeat</keyword>
<dbReference type="Gene3D" id="3.40.50.11380">
    <property type="match status" value="1"/>
</dbReference>
<evidence type="ECO:0000313" key="7">
    <source>
        <dbReference type="EMBL" id="PVE41131.1"/>
    </source>
</evidence>
<keyword evidence="3" id="KW-0808">Transferase</keyword>
<dbReference type="SUPFAM" id="SSF48452">
    <property type="entry name" value="TPR-like"/>
    <property type="match status" value="1"/>
</dbReference>
<feature type="repeat" description="TPR" evidence="6">
    <location>
        <begin position="42"/>
        <end position="75"/>
    </location>
</feature>